<dbReference type="AlphaFoldDB" id="A0A443RXT5"/>
<comment type="caution">
    <text evidence="2">The sequence shown here is derived from an EMBL/GenBank/DDBJ whole genome shotgun (WGS) entry which is preliminary data.</text>
</comment>
<organism evidence="2 3">
    <name type="scientific">Leptotrombidium deliense</name>
    <dbReference type="NCBI Taxonomy" id="299467"/>
    <lineage>
        <taxon>Eukaryota</taxon>
        <taxon>Metazoa</taxon>
        <taxon>Ecdysozoa</taxon>
        <taxon>Arthropoda</taxon>
        <taxon>Chelicerata</taxon>
        <taxon>Arachnida</taxon>
        <taxon>Acari</taxon>
        <taxon>Acariformes</taxon>
        <taxon>Trombidiformes</taxon>
        <taxon>Prostigmata</taxon>
        <taxon>Anystina</taxon>
        <taxon>Parasitengona</taxon>
        <taxon>Trombiculoidea</taxon>
        <taxon>Trombiculidae</taxon>
        <taxon>Leptotrombidium</taxon>
    </lineage>
</organism>
<dbReference type="InterPro" id="IPR058698">
    <property type="entry name" value="CUB_metazoa"/>
</dbReference>
<name>A0A443RXT5_9ACAR</name>
<dbReference type="STRING" id="299467.A0A443RXT5"/>
<sequence length="325" mass="36302">MSHNHTYFVNPLYPAPVTGTNSCALTVYKPFKYRICQLRLDFLEFDINRPLAGNCDSDRMVISGINANAVVPTLCGRNTGQHIYVDVENIQGPITIRMLTSGIGNRRWNIHISQIECTNPSRAPQNCLQYYTGPRGTFQSFNYESTRIPPQITTPAPGNQPTDASYLNGMDYAICFRKEAGFCSQTYINNGTRDDFQIINQERDGTERTPNTQANAGIVKCPSDYILLGGIRFCGMYLNIDGLQRDTIVTNAPVIVRVLFFNDCNIHTNTLHLKVFYFTDSTRGPFIARFVTDSHSTRRGFQLSYHQNPCGSIQPTVAITPAAGG</sequence>
<evidence type="ECO:0000313" key="2">
    <source>
        <dbReference type="EMBL" id="RWS20080.1"/>
    </source>
</evidence>
<proteinExistence type="predicted"/>
<dbReference type="Gene3D" id="2.60.120.290">
    <property type="entry name" value="Spermadhesin, CUB domain"/>
    <property type="match status" value="1"/>
</dbReference>
<dbReference type="SUPFAM" id="SSF49854">
    <property type="entry name" value="Spermadhesin, CUB domain"/>
    <property type="match status" value="1"/>
</dbReference>
<feature type="domain" description="CUB" evidence="1">
    <location>
        <begin position="124"/>
        <end position="308"/>
    </location>
</feature>
<accession>A0A443RXT5</accession>
<reference evidence="2 3" key="1">
    <citation type="journal article" date="2018" name="Gigascience">
        <title>Genomes of trombidid mites reveal novel predicted allergens and laterally-transferred genes associated with secondary metabolism.</title>
        <authorList>
            <person name="Dong X."/>
            <person name="Chaisiri K."/>
            <person name="Xia D."/>
            <person name="Armstrong S.D."/>
            <person name="Fang Y."/>
            <person name="Donnelly M.J."/>
            <person name="Kadowaki T."/>
            <person name="McGarry J.W."/>
            <person name="Darby A.C."/>
            <person name="Makepeace B.L."/>
        </authorList>
    </citation>
    <scope>NUCLEOTIDE SEQUENCE [LARGE SCALE GENOMIC DNA]</scope>
    <source>
        <strain evidence="2">UoL-UT</strain>
    </source>
</reference>
<evidence type="ECO:0000313" key="3">
    <source>
        <dbReference type="Proteomes" id="UP000288716"/>
    </source>
</evidence>
<dbReference type="Proteomes" id="UP000288716">
    <property type="component" value="Unassembled WGS sequence"/>
</dbReference>
<protein>
    <recommendedName>
        <fullName evidence="1">CUB domain-containing protein</fullName>
    </recommendedName>
</protein>
<dbReference type="Pfam" id="PF26080">
    <property type="entry name" value="CUB_animal"/>
    <property type="match status" value="1"/>
</dbReference>
<dbReference type="VEuPathDB" id="VectorBase:LDEU011960"/>
<dbReference type="PANTHER" id="PTHR33236:SF11">
    <property type="entry name" value="CUB DOMAIN-CONTAINING PROTEIN"/>
    <property type="match status" value="1"/>
</dbReference>
<dbReference type="PANTHER" id="PTHR33236">
    <property type="entry name" value="INTRAFLAGELLAR TRANSPORT PROTEIN 122 FAMILY PROTEIN-RELATED"/>
    <property type="match status" value="1"/>
</dbReference>
<keyword evidence="3" id="KW-1185">Reference proteome</keyword>
<evidence type="ECO:0000259" key="1">
    <source>
        <dbReference type="Pfam" id="PF26080"/>
    </source>
</evidence>
<dbReference type="InterPro" id="IPR035914">
    <property type="entry name" value="Sperma_CUB_dom_sf"/>
</dbReference>
<gene>
    <name evidence="2" type="ORF">B4U80_10746</name>
</gene>
<dbReference type="OrthoDB" id="6479909at2759"/>
<dbReference type="EMBL" id="NCKV01020238">
    <property type="protein sequence ID" value="RWS20080.1"/>
    <property type="molecule type" value="Genomic_DNA"/>
</dbReference>